<reference evidence="2 3" key="1">
    <citation type="journal article" date="2011" name="Stand. Genomic Sci.">
        <title>High quality draft genome sequence of Segniliparus rugosus CDC 945(T)= (ATCC BAA-974(T)).</title>
        <authorList>
            <person name="Earl A.M."/>
            <person name="Desjardins C.A."/>
            <person name="Fitzgerald M.G."/>
            <person name="Arachchi H.M."/>
            <person name="Zeng Q."/>
            <person name="Mehta T."/>
            <person name="Griggs A."/>
            <person name="Birren B.W."/>
            <person name="Toney N.C."/>
            <person name="Carr J."/>
            <person name="Posey J."/>
            <person name="Butler W.R."/>
        </authorList>
    </citation>
    <scope>NUCLEOTIDE SEQUENCE [LARGE SCALE GENOMIC DNA]</scope>
    <source>
        <strain evidence="3">ATCC BAA-974 / DSM 45345 / CCUG 50838 / CIP 108380 / JCM 13579 / CDC 945</strain>
    </source>
</reference>
<feature type="chain" id="PRO_5003202612" description="Iron uptake system component EfeO" evidence="1">
    <location>
        <begin position="26"/>
        <end position="365"/>
    </location>
</feature>
<gene>
    <name evidence="2" type="ORF">HMPREF9336_01253</name>
</gene>
<organism evidence="2 3">
    <name type="scientific">Segniliparus rugosus (strain ATCC BAA-974 / DSM 45345 / CCUG 50838 / CIP 108380 / JCM 13579 / CDC 945)</name>
    <dbReference type="NCBI Taxonomy" id="679197"/>
    <lineage>
        <taxon>Bacteria</taxon>
        <taxon>Bacillati</taxon>
        <taxon>Actinomycetota</taxon>
        <taxon>Actinomycetes</taxon>
        <taxon>Mycobacteriales</taxon>
        <taxon>Segniliparaceae</taxon>
        <taxon>Segniliparus</taxon>
    </lineage>
</organism>
<dbReference type="HOGENOM" id="CLU_050342_2_1_11"/>
<dbReference type="AlphaFoldDB" id="E5XP32"/>
<dbReference type="PROSITE" id="PS51257">
    <property type="entry name" value="PROKAR_LIPOPROTEIN"/>
    <property type="match status" value="1"/>
</dbReference>
<evidence type="ECO:0008006" key="4">
    <source>
        <dbReference type="Google" id="ProtNLM"/>
    </source>
</evidence>
<dbReference type="InterPro" id="IPR038352">
    <property type="entry name" value="Imelysin_sf"/>
</dbReference>
<sequence>MTGGRLALSGCLLLVAAGCASDAGAGLSPWAALWPGLPVTEVRAVGDGCVAEPKAATGEQVMAVTNTSAAPLELRVVLPDSPAAVFEIEPVAPASTRAQPVRLAPGRYRYACYFEERRVMYSEPFAVAPAEEAAAGPGPAPLGATRAILPVSVQDLDPTARAYEQWVAGQLPLLAAEARQAAAGGEPGKQGWLSAHRRYETLGAAYDAFGDAGEAVQAAFASAEAALWSGRGDPAQAGGALASAADALAEDFPQAQVDPLDLGLRAHEIVEDAIEKTLTGRDDHGSHSMLATLAANLDGVRELLGLLDPLLRPRLPSLDRLRDELDAAGALVAARQTGQRLNASFGQLAEHLAEVAAICDIRRSR</sequence>
<keyword evidence="3" id="KW-1185">Reference proteome</keyword>
<name>E5XP32_SEGRC</name>
<evidence type="ECO:0000313" key="3">
    <source>
        <dbReference type="Proteomes" id="UP000004816"/>
    </source>
</evidence>
<dbReference type="Gene3D" id="1.20.1420.20">
    <property type="entry name" value="M75 peptidase, HXXE motif"/>
    <property type="match status" value="1"/>
</dbReference>
<protein>
    <recommendedName>
        <fullName evidence="4">Iron uptake system component EfeO</fullName>
    </recommendedName>
</protein>
<dbReference type="STRING" id="679197.HMPREF9336_01253"/>
<evidence type="ECO:0000256" key="1">
    <source>
        <dbReference type="SAM" id="SignalP"/>
    </source>
</evidence>
<dbReference type="OrthoDB" id="7260758at2"/>
<proteinExistence type="predicted"/>
<evidence type="ECO:0000313" key="2">
    <source>
        <dbReference type="EMBL" id="EFV13924.2"/>
    </source>
</evidence>
<dbReference type="Proteomes" id="UP000004816">
    <property type="component" value="Unassembled WGS sequence"/>
</dbReference>
<comment type="caution">
    <text evidence="2">The sequence shown here is derived from an EMBL/GenBank/DDBJ whole genome shotgun (WGS) entry which is preliminary data.</text>
</comment>
<feature type="signal peptide" evidence="1">
    <location>
        <begin position="1"/>
        <end position="25"/>
    </location>
</feature>
<dbReference type="eggNOG" id="COG2822">
    <property type="taxonomic scope" value="Bacteria"/>
</dbReference>
<keyword evidence="1" id="KW-0732">Signal</keyword>
<accession>E5XP32</accession>
<dbReference type="EMBL" id="ACZI02000003">
    <property type="protein sequence ID" value="EFV13924.2"/>
    <property type="molecule type" value="Genomic_DNA"/>
</dbReference>
<dbReference type="RefSeq" id="WP_021030868.1">
    <property type="nucleotide sequence ID" value="NZ_KI391954.1"/>
</dbReference>